<dbReference type="AlphaFoldDB" id="A0AAV0JII7"/>
<gene>
    <name evidence="2" type="ORF">LITE_LOCUS14435</name>
</gene>
<organism evidence="2 3">
    <name type="scientific">Linum tenue</name>
    <dbReference type="NCBI Taxonomy" id="586396"/>
    <lineage>
        <taxon>Eukaryota</taxon>
        <taxon>Viridiplantae</taxon>
        <taxon>Streptophyta</taxon>
        <taxon>Embryophyta</taxon>
        <taxon>Tracheophyta</taxon>
        <taxon>Spermatophyta</taxon>
        <taxon>Magnoliopsida</taxon>
        <taxon>eudicotyledons</taxon>
        <taxon>Gunneridae</taxon>
        <taxon>Pentapetalae</taxon>
        <taxon>rosids</taxon>
        <taxon>fabids</taxon>
        <taxon>Malpighiales</taxon>
        <taxon>Linaceae</taxon>
        <taxon>Linum</taxon>
    </lineage>
</organism>
<evidence type="ECO:0000313" key="2">
    <source>
        <dbReference type="EMBL" id="CAI0409591.1"/>
    </source>
</evidence>
<proteinExistence type="predicted"/>
<name>A0AAV0JII7_9ROSI</name>
<accession>A0AAV0JII7</accession>
<dbReference type="Proteomes" id="UP001154282">
    <property type="component" value="Unassembled WGS sequence"/>
</dbReference>
<keyword evidence="1" id="KW-0472">Membrane</keyword>
<keyword evidence="1" id="KW-0812">Transmembrane</keyword>
<reference evidence="2" key="1">
    <citation type="submission" date="2022-08" db="EMBL/GenBank/DDBJ databases">
        <authorList>
            <person name="Gutierrez-Valencia J."/>
        </authorList>
    </citation>
    <scope>NUCLEOTIDE SEQUENCE</scope>
</reference>
<protein>
    <recommendedName>
        <fullName evidence="4">Thioredoxin-related transmembrane protein 2</fullName>
    </recommendedName>
</protein>
<dbReference type="EMBL" id="CAMGYJ010000005">
    <property type="protein sequence ID" value="CAI0409591.1"/>
    <property type="molecule type" value="Genomic_DNA"/>
</dbReference>
<comment type="caution">
    <text evidence="2">The sequence shown here is derived from an EMBL/GenBank/DDBJ whole genome shotgun (WGS) entry which is preliminary data.</text>
</comment>
<feature type="transmembrane region" description="Helical" evidence="1">
    <location>
        <begin position="93"/>
        <end position="119"/>
    </location>
</feature>
<evidence type="ECO:0000256" key="1">
    <source>
        <dbReference type="SAM" id="Phobius"/>
    </source>
</evidence>
<dbReference type="InterPro" id="IPR036249">
    <property type="entry name" value="Thioredoxin-like_sf"/>
</dbReference>
<keyword evidence="1" id="KW-1133">Transmembrane helix</keyword>
<dbReference type="Gene3D" id="3.40.30.10">
    <property type="entry name" value="Glutaredoxin"/>
    <property type="match status" value="1"/>
</dbReference>
<evidence type="ECO:0008006" key="4">
    <source>
        <dbReference type="Google" id="ProtNLM"/>
    </source>
</evidence>
<sequence length="262" mass="29801">MVKKKLGGGTNAFEALNKIVSEPHYLFHFLVFFSYFVVRSSATQVLSPQLSLRFLRREIQAVLGFAVLAAVKLVKEETWEGFIADTIFYAKLFLIAISLVLDYHLALWYTVLFSVIYLLAQQPVFEELGDVNKLTPLQLETLLTEGHTSRYWLVEFRAQCSSTCIRTSRCFPELSVTYSNKNLSFGSVDLGLFPNAAERFGISLSGGMNQLPTYILFENATEVARFPEWGFEAKAPYPPLTKGRIVRHFELDRLLLEYVNGK</sequence>
<dbReference type="SUPFAM" id="SSF52833">
    <property type="entry name" value="Thioredoxin-like"/>
    <property type="match status" value="1"/>
</dbReference>
<keyword evidence="3" id="KW-1185">Reference proteome</keyword>
<evidence type="ECO:0000313" key="3">
    <source>
        <dbReference type="Proteomes" id="UP001154282"/>
    </source>
</evidence>